<evidence type="ECO:0008006" key="3">
    <source>
        <dbReference type="Google" id="ProtNLM"/>
    </source>
</evidence>
<gene>
    <name evidence="1" type="primary">28</name>
    <name evidence="1" type="ORF">ANANSI_28</name>
</gene>
<dbReference type="EMBL" id="KU160639">
    <property type="protein sequence ID" value="ALY08473.1"/>
    <property type="molecule type" value="Genomic_DNA"/>
</dbReference>
<protein>
    <recommendedName>
        <fullName evidence="3">Head-to-tail stopper</fullName>
    </recommendedName>
</protein>
<evidence type="ECO:0000313" key="1">
    <source>
        <dbReference type="EMBL" id="ALY08473.1"/>
    </source>
</evidence>
<organism evidence="1 2">
    <name type="scientific">Arthrobacter phage Anansi</name>
    <dbReference type="NCBI Taxonomy" id="1772292"/>
    <lineage>
        <taxon>Viruses</taxon>
        <taxon>Duplodnaviria</taxon>
        <taxon>Heunggongvirae</taxon>
        <taxon>Uroviricota</taxon>
        <taxon>Caudoviricetes</taxon>
        <taxon>Amigovirus</taxon>
        <taxon>Amigovirus amigo</taxon>
    </lineage>
</organism>
<accession>A0A0U3THU0</accession>
<dbReference type="Proteomes" id="UP000222515">
    <property type="component" value="Segment"/>
</dbReference>
<proteinExistence type="predicted"/>
<evidence type="ECO:0000313" key="2">
    <source>
        <dbReference type="Proteomes" id="UP000222515"/>
    </source>
</evidence>
<reference evidence="1 2" key="1">
    <citation type="submission" date="2015-11" db="EMBL/GenBank/DDBJ databases">
        <authorList>
            <person name="Conboy A.J."/>
            <person name="Conboy D.B."/>
            <person name="Cross T."/>
            <person name="Afram P."/>
            <person name="Dunbar D."/>
            <person name="Schaff J.E."/>
            <person name="Dashiell C.L."/>
            <person name="Macialek J.A."/>
            <person name="Bradley K.W."/>
            <person name="Asai D.J."/>
            <person name="Bowman C.A."/>
            <person name="Russell D.A."/>
            <person name="Pope W.H."/>
            <person name="Jacobs-Sera D."/>
            <person name="Hendrix R.W."/>
            <person name="Hatfull G.F."/>
        </authorList>
    </citation>
    <scope>NUCLEOTIDE SEQUENCE [LARGE SCALE GENOMIC DNA]</scope>
</reference>
<dbReference type="InterPro" id="IPR046075">
    <property type="entry name" value="DUF6093"/>
</dbReference>
<dbReference type="Pfam" id="PF19586">
    <property type="entry name" value="DUF6093"/>
    <property type="match status" value="1"/>
</dbReference>
<sequence length="146" mass="17152">MLTSIFHPQWAYHHRYTVGTASLGRIIIDRPGPPAEYDFDNGGPGVQEFLPIYEGRARVQKLARPNNRDFVEDRVEFQQFRVQFNFEHNEIAYPADFEWRVNDRVRIVEDKADPDMVGMVLYVRGWPGSTNSWHRTLICQTNLKQE</sequence>
<name>A0A0U3THU0_9CAUD</name>